<name>A0ABT8WSQ5_9FLAO</name>
<dbReference type="EMBL" id="JAUOEL010000006">
    <property type="protein sequence ID" value="MDO5975999.1"/>
    <property type="molecule type" value="Genomic_DNA"/>
</dbReference>
<keyword evidence="2" id="KW-1185">Reference proteome</keyword>
<dbReference type="Proteomes" id="UP001176806">
    <property type="component" value="Unassembled WGS sequence"/>
</dbReference>
<protein>
    <recommendedName>
        <fullName evidence="3">RNA-directed DNA polymerase</fullName>
    </recommendedName>
</protein>
<sequence length="110" mass="12421">MLKRTFKLGNNKAIIKATKGCGLVCSSEEAFVMKVERRSQIIQVFFNLETPQNMSRIFKEKSKPLPISKEMVSRAFKRVKSNKGVGGVDGLSLKDYEDDLSNNLYKSSKI</sequence>
<proteinExistence type="predicted"/>
<organism evidence="1 2">
    <name type="scientific">Flavivirga jejuensis</name>
    <dbReference type="NCBI Taxonomy" id="870487"/>
    <lineage>
        <taxon>Bacteria</taxon>
        <taxon>Pseudomonadati</taxon>
        <taxon>Bacteroidota</taxon>
        <taxon>Flavobacteriia</taxon>
        <taxon>Flavobacteriales</taxon>
        <taxon>Flavobacteriaceae</taxon>
        <taxon>Flavivirga</taxon>
    </lineage>
</organism>
<evidence type="ECO:0000313" key="2">
    <source>
        <dbReference type="Proteomes" id="UP001176806"/>
    </source>
</evidence>
<accession>A0ABT8WSQ5</accession>
<reference evidence="1" key="1">
    <citation type="submission" date="2023-07" db="EMBL/GenBank/DDBJ databases">
        <title>Two novel species in the genus Flavivirga.</title>
        <authorList>
            <person name="Kwon K."/>
        </authorList>
    </citation>
    <scope>NUCLEOTIDE SEQUENCE</scope>
    <source>
        <strain evidence="1">KACC 14158</strain>
    </source>
</reference>
<evidence type="ECO:0008006" key="3">
    <source>
        <dbReference type="Google" id="ProtNLM"/>
    </source>
</evidence>
<evidence type="ECO:0000313" key="1">
    <source>
        <dbReference type="EMBL" id="MDO5975999.1"/>
    </source>
</evidence>
<gene>
    <name evidence="1" type="ORF">Q4Q40_17510</name>
</gene>
<comment type="caution">
    <text evidence="1">The sequence shown here is derived from an EMBL/GenBank/DDBJ whole genome shotgun (WGS) entry which is preliminary data.</text>
</comment>
<dbReference type="RefSeq" id="WP_303303243.1">
    <property type="nucleotide sequence ID" value="NZ_JAUOEL010000006.1"/>
</dbReference>